<reference evidence="1 2" key="2">
    <citation type="journal article" date="2022" name="Mol. Ecol. Resour.">
        <title>The genomes of chicory, endive, great burdock and yacon provide insights into Asteraceae paleo-polyploidization history and plant inulin production.</title>
        <authorList>
            <person name="Fan W."/>
            <person name="Wang S."/>
            <person name="Wang H."/>
            <person name="Wang A."/>
            <person name="Jiang F."/>
            <person name="Liu H."/>
            <person name="Zhao H."/>
            <person name="Xu D."/>
            <person name="Zhang Y."/>
        </authorList>
    </citation>
    <scope>NUCLEOTIDE SEQUENCE [LARGE SCALE GENOMIC DNA]</scope>
    <source>
        <strain evidence="2">cv. Yunnan</strain>
        <tissue evidence="1">Leaves</tissue>
    </source>
</reference>
<reference evidence="2" key="1">
    <citation type="journal article" date="2022" name="Mol. Ecol. Resour.">
        <title>The genomes of chicory, endive, great burdock and yacon provide insights into Asteraceae palaeo-polyploidization history and plant inulin production.</title>
        <authorList>
            <person name="Fan W."/>
            <person name="Wang S."/>
            <person name="Wang H."/>
            <person name="Wang A."/>
            <person name="Jiang F."/>
            <person name="Liu H."/>
            <person name="Zhao H."/>
            <person name="Xu D."/>
            <person name="Zhang Y."/>
        </authorList>
    </citation>
    <scope>NUCLEOTIDE SEQUENCE [LARGE SCALE GENOMIC DNA]</scope>
    <source>
        <strain evidence="2">cv. Yunnan</strain>
    </source>
</reference>
<comment type="caution">
    <text evidence="1">The sequence shown here is derived from an EMBL/GenBank/DDBJ whole genome shotgun (WGS) entry which is preliminary data.</text>
</comment>
<proteinExistence type="predicted"/>
<protein>
    <submittedName>
        <fullName evidence="1">Uncharacterized protein</fullName>
    </submittedName>
</protein>
<dbReference type="EMBL" id="CM042029">
    <property type="protein sequence ID" value="KAI3795600.1"/>
    <property type="molecule type" value="Genomic_DNA"/>
</dbReference>
<dbReference type="Proteomes" id="UP001056120">
    <property type="component" value="Linkage Group LG12"/>
</dbReference>
<name>A0ACB9HIN4_9ASTR</name>
<gene>
    <name evidence="1" type="ORF">L1987_38256</name>
</gene>
<organism evidence="1 2">
    <name type="scientific">Smallanthus sonchifolius</name>
    <dbReference type="NCBI Taxonomy" id="185202"/>
    <lineage>
        <taxon>Eukaryota</taxon>
        <taxon>Viridiplantae</taxon>
        <taxon>Streptophyta</taxon>
        <taxon>Embryophyta</taxon>
        <taxon>Tracheophyta</taxon>
        <taxon>Spermatophyta</taxon>
        <taxon>Magnoliopsida</taxon>
        <taxon>eudicotyledons</taxon>
        <taxon>Gunneridae</taxon>
        <taxon>Pentapetalae</taxon>
        <taxon>asterids</taxon>
        <taxon>campanulids</taxon>
        <taxon>Asterales</taxon>
        <taxon>Asteraceae</taxon>
        <taxon>Asteroideae</taxon>
        <taxon>Heliantheae alliance</taxon>
        <taxon>Millerieae</taxon>
        <taxon>Smallanthus</taxon>
    </lineage>
</organism>
<sequence>MVKSRFVTKPSTEKWNKKSMVPCVSALGNEQSGTYYEGQPKGSISNRWYVDSGCSQHMTGNMALLQDVKPFRGGYMAFAGEKGGSITRQGVVTNGCISFDNVNYCEQLKHNLLSVSQMCDKEYSVMFNKSECMVLKPGFMILEEWILML</sequence>
<evidence type="ECO:0000313" key="1">
    <source>
        <dbReference type="EMBL" id="KAI3795600.1"/>
    </source>
</evidence>
<evidence type="ECO:0000313" key="2">
    <source>
        <dbReference type="Proteomes" id="UP001056120"/>
    </source>
</evidence>
<keyword evidence="2" id="KW-1185">Reference proteome</keyword>
<accession>A0ACB9HIN4</accession>